<proteinExistence type="predicted"/>
<evidence type="ECO:0000256" key="1">
    <source>
        <dbReference type="SAM" id="MobiDB-lite"/>
    </source>
</evidence>
<organism evidence="2 3">
    <name type="scientific">Dioscorea zingiberensis</name>
    <dbReference type="NCBI Taxonomy" id="325984"/>
    <lineage>
        <taxon>Eukaryota</taxon>
        <taxon>Viridiplantae</taxon>
        <taxon>Streptophyta</taxon>
        <taxon>Embryophyta</taxon>
        <taxon>Tracheophyta</taxon>
        <taxon>Spermatophyta</taxon>
        <taxon>Magnoliopsida</taxon>
        <taxon>Liliopsida</taxon>
        <taxon>Dioscoreales</taxon>
        <taxon>Dioscoreaceae</taxon>
        <taxon>Dioscorea</taxon>
    </lineage>
</organism>
<evidence type="ECO:0000313" key="3">
    <source>
        <dbReference type="Proteomes" id="UP001085076"/>
    </source>
</evidence>
<feature type="compositionally biased region" description="Basic and acidic residues" evidence="1">
    <location>
        <begin position="48"/>
        <end position="58"/>
    </location>
</feature>
<dbReference type="Proteomes" id="UP001085076">
    <property type="component" value="Miscellaneous, Linkage group lg09"/>
</dbReference>
<sequence>METSGECGSGRSFISVSTQSPRERTVKFARSPARRHPRRPNTASQESGCDRGVKDSAGEPKSGSQVDEIESSGRWL</sequence>
<name>A0A9D5BYN3_9LILI</name>
<dbReference type="AlphaFoldDB" id="A0A9D5BYN3"/>
<keyword evidence="3" id="KW-1185">Reference proteome</keyword>
<accession>A0A9D5BYN3</accession>
<evidence type="ECO:0000313" key="2">
    <source>
        <dbReference type="EMBL" id="KAJ0963089.1"/>
    </source>
</evidence>
<reference evidence="2" key="2">
    <citation type="journal article" date="2022" name="Hortic Res">
        <title>The genome of Dioscorea zingiberensis sheds light on the biosynthesis, origin and evolution of the medicinally important diosgenin saponins.</title>
        <authorList>
            <person name="Li Y."/>
            <person name="Tan C."/>
            <person name="Li Z."/>
            <person name="Guo J."/>
            <person name="Li S."/>
            <person name="Chen X."/>
            <person name="Wang C."/>
            <person name="Dai X."/>
            <person name="Yang H."/>
            <person name="Song W."/>
            <person name="Hou L."/>
            <person name="Xu J."/>
            <person name="Tong Z."/>
            <person name="Xu A."/>
            <person name="Yuan X."/>
            <person name="Wang W."/>
            <person name="Yang Q."/>
            <person name="Chen L."/>
            <person name="Sun Z."/>
            <person name="Wang K."/>
            <person name="Pan B."/>
            <person name="Chen J."/>
            <person name="Bao Y."/>
            <person name="Liu F."/>
            <person name="Qi X."/>
            <person name="Gang D.R."/>
            <person name="Wen J."/>
            <person name="Li J."/>
        </authorList>
    </citation>
    <scope>NUCLEOTIDE SEQUENCE</scope>
    <source>
        <strain evidence="2">Dzin_1.0</strain>
    </source>
</reference>
<dbReference type="EMBL" id="JAGGNH010000009">
    <property type="protein sequence ID" value="KAJ0963089.1"/>
    <property type="molecule type" value="Genomic_DNA"/>
</dbReference>
<feature type="region of interest" description="Disordered" evidence="1">
    <location>
        <begin position="1"/>
        <end position="76"/>
    </location>
</feature>
<gene>
    <name evidence="2" type="ORF">J5N97_028211</name>
</gene>
<protein>
    <submittedName>
        <fullName evidence="2">Uncharacterized protein</fullName>
    </submittedName>
</protein>
<comment type="caution">
    <text evidence="2">The sequence shown here is derived from an EMBL/GenBank/DDBJ whole genome shotgun (WGS) entry which is preliminary data.</text>
</comment>
<reference evidence="2" key="1">
    <citation type="submission" date="2021-03" db="EMBL/GenBank/DDBJ databases">
        <authorList>
            <person name="Li Z."/>
            <person name="Yang C."/>
        </authorList>
    </citation>
    <scope>NUCLEOTIDE SEQUENCE</scope>
    <source>
        <strain evidence="2">Dzin_1.0</strain>
        <tissue evidence="2">Leaf</tissue>
    </source>
</reference>